<sequence length="671" mass="76348">MTLRGCSSSHFIWSIKDGVLKKVHNMDLHGRPSLKFKKLEEIYQHADAEYTPMPLAERETVERNGYGVEENEPVFPSKENSPEELTLAQMKKKLNRKKRKALESVLLTPKVEDNFDLTEPLCKFRVKVSKSSRSIRVSANGNLPTSSSGGALVVTSELSKDLAAVSIKVEAPELEYFESNHDSKRGESESFTNEGEKCEFTEVPEVDNHDPKRGESESFTNEGEKCEFNEVSEVEYFESNHDSKRGESESFTNEGEKHDFNEVPEVELFESNHDPKRGESESFTNEGEKCEFNEAPEVEYFESNHDSKRGESESFTNEGEKHDFNEVSKVELFECNHDPKRGESESFTNEGEKCEFNEVPEVEYFESNHDSKRGESESFTNEGEKHDFNEVPEVELFESNHDPKRGESESFTTEGEKCEFNEVPEVEFFESNHDPKRGKSESFTNEGGKCEFNEVLFDSVDNIKNMEIDNEETVATVNQSLSILSSLASDCCQSQLYLQQTSDQPMYISAVQDSDPTIDDEHDEDVVSMETTTPISEESKNLTSMNIDEDSSSFNSDDISLVSKDISISQELLSTVPAITGSEVKLDHNDQTGVMSEASEIRQPERLPLTRKVLHNNIFHNKRSFLRTLRKSCQAMMSAESSDDMEHFKCKEKLYFEEQAENKISTMRITN</sequence>
<organism evidence="1 2">
    <name type="scientific">Smallanthus sonchifolius</name>
    <dbReference type="NCBI Taxonomy" id="185202"/>
    <lineage>
        <taxon>Eukaryota</taxon>
        <taxon>Viridiplantae</taxon>
        <taxon>Streptophyta</taxon>
        <taxon>Embryophyta</taxon>
        <taxon>Tracheophyta</taxon>
        <taxon>Spermatophyta</taxon>
        <taxon>Magnoliopsida</taxon>
        <taxon>eudicotyledons</taxon>
        <taxon>Gunneridae</taxon>
        <taxon>Pentapetalae</taxon>
        <taxon>asterids</taxon>
        <taxon>campanulids</taxon>
        <taxon>Asterales</taxon>
        <taxon>Asteraceae</taxon>
        <taxon>Asteroideae</taxon>
        <taxon>Heliantheae alliance</taxon>
        <taxon>Millerieae</taxon>
        <taxon>Smallanthus</taxon>
    </lineage>
</organism>
<accession>A0ACB9JKF1</accession>
<evidence type="ECO:0000313" key="2">
    <source>
        <dbReference type="Proteomes" id="UP001056120"/>
    </source>
</evidence>
<name>A0ACB9JKF1_9ASTR</name>
<reference evidence="1 2" key="2">
    <citation type="journal article" date="2022" name="Mol. Ecol. Resour.">
        <title>The genomes of chicory, endive, great burdock and yacon provide insights into Asteraceae paleo-polyploidization history and plant inulin production.</title>
        <authorList>
            <person name="Fan W."/>
            <person name="Wang S."/>
            <person name="Wang H."/>
            <person name="Wang A."/>
            <person name="Jiang F."/>
            <person name="Liu H."/>
            <person name="Zhao H."/>
            <person name="Xu D."/>
            <person name="Zhang Y."/>
        </authorList>
    </citation>
    <scope>NUCLEOTIDE SEQUENCE [LARGE SCALE GENOMIC DNA]</scope>
    <source>
        <strain evidence="2">cv. Yunnan</strain>
        <tissue evidence="1">Leaves</tissue>
    </source>
</reference>
<keyword evidence="2" id="KW-1185">Reference proteome</keyword>
<comment type="caution">
    <text evidence="1">The sequence shown here is derived from an EMBL/GenBank/DDBJ whole genome shotgun (WGS) entry which is preliminary data.</text>
</comment>
<dbReference type="Proteomes" id="UP001056120">
    <property type="component" value="Linkage Group LG04"/>
</dbReference>
<proteinExistence type="predicted"/>
<gene>
    <name evidence="1" type="ORF">L1987_14044</name>
</gene>
<protein>
    <submittedName>
        <fullName evidence="1">Uncharacterized protein</fullName>
    </submittedName>
</protein>
<reference evidence="2" key="1">
    <citation type="journal article" date="2022" name="Mol. Ecol. Resour.">
        <title>The genomes of chicory, endive, great burdock and yacon provide insights into Asteraceae palaeo-polyploidization history and plant inulin production.</title>
        <authorList>
            <person name="Fan W."/>
            <person name="Wang S."/>
            <person name="Wang H."/>
            <person name="Wang A."/>
            <person name="Jiang F."/>
            <person name="Liu H."/>
            <person name="Zhao H."/>
            <person name="Xu D."/>
            <person name="Zhang Y."/>
        </authorList>
    </citation>
    <scope>NUCLEOTIDE SEQUENCE [LARGE SCALE GENOMIC DNA]</scope>
    <source>
        <strain evidence="2">cv. Yunnan</strain>
    </source>
</reference>
<dbReference type="EMBL" id="CM042021">
    <property type="protein sequence ID" value="KAI3820186.1"/>
    <property type="molecule type" value="Genomic_DNA"/>
</dbReference>
<evidence type="ECO:0000313" key="1">
    <source>
        <dbReference type="EMBL" id="KAI3820186.1"/>
    </source>
</evidence>